<sequence>MSVTRKATSEIDAFCIRREDTALRKIQKPGIFTKNLITNQLSKIPCHRLAENLDAIEMVHKLSPLPDATKKRPAARKLKCKMSEILTSSTYKIAVEQKKNEKNAKEKKIKN</sequence>
<dbReference type="EMBL" id="CAKOGL010000028">
    <property type="protein sequence ID" value="CAH2105599.1"/>
    <property type="molecule type" value="Genomic_DNA"/>
</dbReference>
<organism evidence="1 2">
    <name type="scientific">Euphydryas editha</name>
    <name type="common">Edith's checkerspot</name>
    <dbReference type="NCBI Taxonomy" id="104508"/>
    <lineage>
        <taxon>Eukaryota</taxon>
        <taxon>Metazoa</taxon>
        <taxon>Ecdysozoa</taxon>
        <taxon>Arthropoda</taxon>
        <taxon>Hexapoda</taxon>
        <taxon>Insecta</taxon>
        <taxon>Pterygota</taxon>
        <taxon>Neoptera</taxon>
        <taxon>Endopterygota</taxon>
        <taxon>Lepidoptera</taxon>
        <taxon>Glossata</taxon>
        <taxon>Ditrysia</taxon>
        <taxon>Papilionoidea</taxon>
        <taxon>Nymphalidae</taxon>
        <taxon>Nymphalinae</taxon>
        <taxon>Euphydryas</taxon>
    </lineage>
</organism>
<proteinExistence type="predicted"/>
<comment type="caution">
    <text evidence="1">The sequence shown here is derived from an EMBL/GenBank/DDBJ whole genome shotgun (WGS) entry which is preliminary data.</text>
</comment>
<evidence type="ECO:0000313" key="1">
    <source>
        <dbReference type="EMBL" id="CAH2105599.1"/>
    </source>
</evidence>
<reference evidence="1" key="1">
    <citation type="submission" date="2022-03" db="EMBL/GenBank/DDBJ databases">
        <authorList>
            <person name="Tunstrom K."/>
        </authorList>
    </citation>
    <scope>NUCLEOTIDE SEQUENCE</scope>
</reference>
<evidence type="ECO:0000313" key="2">
    <source>
        <dbReference type="Proteomes" id="UP001153954"/>
    </source>
</evidence>
<gene>
    <name evidence="1" type="ORF">EEDITHA_LOCUS19839</name>
</gene>
<protein>
    <submittedName>
        <fullName evidence="1">Uncharacterized protein</fullName>
    </submittedName>
</protein>
<dbReference type="Proteomes" id="UP001153954">
    <property type="component" value="Unassembled WGS sequence"/>
</dbReference>
<keyword evidence="2" id="KW-1185">Reference proteome</keyword>
<accession>A0AAU9V224</accession>
<name>A0AAU9V224_EUPED</name>
<dbReference type="AlphaFoldDB" id="A0AAU9V224"/>